<name>A0ABR1GIW8_9HYPO</name>
<sequence length="181" mass="20606">MWEARALFFVFLSKNAMTPINDSTVEYLNMLTHNEENKIESGRQMGFSVDKNRETLEALRKDRQAHLDLVEAFKENARQVQDQQLTEKGIDDLVKSLNNLKHFGKDLKSLENTITSSHKATYRERLFRVSRPGGRQASRGPFEKRPIGEGAVVVHGGKHESRRKRGGQGGFGGWLPSLSRR</sequence>
<keyword evidence="3" id="KW-1185">Reference proteome</keyword>
<evidence type="ECO:0000256" key="1">
    <source>
        <dbReference type="SAM" id="MobiDB-lite"/>
    </source>
</evidence>
<proteinExistence type="predicted"/>
<evidence type="ECO:0000313" key="2">
    <source>
        <dbReference type="EMBL" id="KAK7398060.1"/>
    </source>
</evidence>
<evidence type="ECO:0000313" key="3">
    <source>
        <dbReference type="Proteomes" id="UP001498476"/>
    </source>
</evidence>
<gene>
    <name evidence="2" type="ORF">QQX98_012568</name>
</gene>
<comment type="caution">
    <text evidence="2">The sequence shown here is derived from an EMBL/GenBank/DDBJ whole genome shotgun (WGS) entry which is preliminary data.</text>
</comment>
<reference evidence="2 3" key="1">
    <citation type="journal article" date="2025" name="Microbiol. Resour. Announc.">
        <title>Draft genome sequences for Neonectria magnoliae and Neonectria punicea, canker pathogens of Liriodendron tulipifera and Acer saccharum in West Virginia.</title>
        <authorList>
            <person name="Petronek H.M."/>
            <person name="Kasson M.T."/>
            <person name="Metheny A.M."/>
            <person name="Stauder C.M."/>
            <person name="Lovett B."/>
            <person name="Lynch S.C."/>
            <person name="Garnas J.R."/>
            <person name="Kasson L.R."/>
            <person name="Stajich J.E."/>
        </authorList>
    </citation>
    <scope>NUCLEOTIDE SEQUENCE [LARGE SCALE GENOMIC DNA]</scope>
    <source>
        <strain evidence="2 3">NRRL 64653</strain>
    </source>
</reference>
<dbReference type="EMBL" id="JAZAVJ010000383">
    <property type="protein sequence ID" value="KAK7398060.1"/>
    <property type="molecule type" value="Genomic_DNA"/>
</dbReference>
<protein>
    <submittedName>
        <fullName evidence="2">Uncharacterized protein</fullName>
    </submittedName>
</protein>
<feature type="region of interest" description="Disordered" evidence="1">
    <location>
        <begin position="129"/>
        <end position="181"/>
    </location>
</feature>
<organism evidence="2 3">
    <name type="scientific">Neonectria punicea</name>
    <dbReference type="NCBI Taxonomy" id="979145"/>
    <lineage>
        <taxon>Eukaryota</taxon>
        <taxon>Fungi</taxon>
        <taxon>Dikarya</taxon>
        <taxon>Ascomycota</taxon>
        <taxon>Pezizomycotina</taxon>
        <taxon>Sordariomycetes</taxon>
        <taxon>Hypocreomycetidae</taxon>
        <taxon>Hypocreales</taxon>
        <taxon>Nectriaceae</taxon>
        <taxon>Neonectria</taxon>
    </lineage>
</organism>
<dbReference type="Proteomes" id="UP001498476">
    <property type="component" value="Unassembled WGS sequence"/>
</dbReference>
<accession>A0ABR1GIW8</accession>